<feature type="transmembrane region" description="Helical" evidence="8">
    <location>
        <begin position="74"/>
        <end position="92"/>
    </location>
</feature>
<feature type="domain" description="Cation/H+ exchanger transmembrane" evidence="9">
    <location>
        <begin position="84"/>
        <end position="459"/>
    </location>
</feature>
<keyword evidence="4 8" id="KW-1133">Transmembrane helix</keyword>
<reference evidence="10 11" key="1">
    <citation type="submission" date="2020-11" db="EMBL/GenBank/DDBJ databases">
        <title>A novel isolate from a Black sea contaminated sediment with potential to produce alkanes: Plantactinospora alkalitolerans sp. nov.</title>
        <authorList>
            <person name="Carro L."/>
            <person name="Veyisoglu A."/>
            <person name="Guven K."/>
            <person name="Schumann P."/>
            <person name="Klenk H.-P."/>
            <person name="Sahin N."/>
        </authorList>
    </citation>
    <scope>NUCLEOTIDE SEQUENCE [LARGE SCALE GENOMIC DNA]</scope>
    <source>
        <strain evidence="10 11">S1510</strain>
    </source>
</reference>
<keyword evidence="2" id="KW-0813">Transport</keyword>
<evidence type="ECO:0000256" key="4">
    <source>
        <dbReference type="ARBA" id="ARBA00022989"/>
    </source>
</evidence>
<feature type="transmembrane region" description="Helical" evidence="8">
    <location>
        <begin position="27"/>
        <end position="47"/>
    </location>
</feature>
<feature type="transmembrane region" description="Helical" evidence="8">
    <location>
        <begin position="266"/>
        <end position="288"/>
    </location>
</feature>
<evidence type="ECO:0000256" key="5">
    <source>
        <dbReference type="ARBA" id="ARBA00023065"/>
    </source>
</evidence>
<feature type="transmembrane region" description="Helical" evidence="8">
    <location>
        <begin position="164"/>
        <end position="190"/>
    </location>
</feature>
<proteinExistence type="predicted"/>
<dbReference type="InterPro" id="IPR006153">
    <property type="entry name" value="Cation/H_exchanger_TM"/>
</dbReference>
<feature type="transmembrane region" description="Helical" evidence="8">
    <location>
        <begin position="345"/>
        <end position="364"/>
    </location>
</feature>
<evidence type="ECO:0000256" key="3">
    <source>
        <dbReference type="ARBA" id="ARBA00022692"/>
    </source>
</evidence>
<feature type="transmembrane region" description="Helical" evidence="8">
    <location>
        <begin position="300"/>
        <end position="333"/>
    </location>
</feature>
<evidence type="ECO:0000256" key="1">
    <source>
        <dbReference type="ARBA" id="ARBA00004141"/>
    </source>
</evidence>
<feature type="transmembrane region" description="Helical" evidence="8">
    <location>
        <begin position="104"/>
        <end position="127"/>
    </location>
</feature>
<gene>
    <name evidence="10" type="ORF">I0C86_36850</name>
</gene>
<keyword evidence="11" id="KW-1185">Reference proteome</keyword>
<keyword evidence="5" id="KW-0406">Ion transport</keyword>
<feature type="transmembrane region" description="Helical" evidence="8">
    <location>
        <begin position="133"/>
        <end position="152"/>
    </location>
</feature>
<evidence type="ECO:0000259" key="9">
    <source>
        <dbReference type="Pfam" id="PF00999"/>
    </source>
</evidence>
<feature type="transmembrane region" description="Helical" evidence="8">
    <location>
        <begin position="235"/>
        <end position="260"/>
    </location>
</feature>
<protein>
    <submittedName>
        <fullName evidence="10">Cation:proton antiporter</fullName>
    </submittedName>
</protein>
<evidence type="ECO:0000256" key="6">
    <source>
        <dbReference type="ARBA" id="ARBA00023136"/>
    </source>
</evidence>
<name>A0ABS0H815_9ACTN</name>
<evidence type="ECO:0000313" key="11">
    <source>
        <dbReference type="Proteomes" id="UP000638560"/>
    </source>
</evidence>
<dbReference type="InterPro" id="IPR038770">
    <property type="entry name" value="Na+/solute_symporter_sf"/>
</dbReference>
<evidence type="ECO:0000256" key="2">
    <source>
        <dbReference type="ARBA" id="ARBA00022448"/>
    </source>
</evidence>
<keyword evidence="6 8" id="KW-0472">Membrane</keyword>
<organism evidence="10 11">
    <name type="scientific">Plantactinospora alkalitolerans</name>
    <dbReference type="NCBI Taxonomy" id="2789879"/>
    <lineage>
        <taxon>Bacteria</taxon>
        <taxon>Bacillati</taxon>
        <taxon>Actinomycetota</taxon>
        <taxon>Actinomycetes</taxon>
        <taxon>Micromonosporales</taxon>
        <taxon>Micromonosporaceae</taxon>
        <taxon>Plantactinospora</taxon>
    </lineage>
</organism>
<dbReference type="RefSeq" id="WP_196205941.1">
    <property type="nucleotide sequence ID" value="NZ_JADPUN010000345.1"/>
</dbReference>
<dbReference type="InterPro" id="IPR050794">
    <property type="entry name" value="CPA2_transporter"/>
</dbReference>
<comment type="caution">
    <text evidence="10">The sequence shown here is derived from an EMBL/GenBank/DDBJ whole genome shotgun (WGS) entry which is preliminary data.</text>
</comment>
<keyword evidence="3 8" id="KW-0812">Transmembrane</keyword>
<accession>A0ABS0H815</accession>
<dbReference type="PANTHER" id="PTHR32468">
    <property type="entry name" value="CATION/H + ANTIPORTER"/>
    <property type="match status" value="1"/>
</dbReference>
<evidence type="ECO:0000256" key="7">
    <source>
        <dbReference type="SAM" id="MobiDB-lite"/>
    </source>
</evidence>
<comment type="subcellular location">
    <subcellularLocation>
        <location evidence="1">Membrane</location>
        <topology evidence="1">Multi-pass membrane protein</topology>
    </subcellularLocation>
</comment>
<dbReference type="PANTHER" id="PTHR32468:SF0">
    <property type="entry name" value="K(+)_H(+) ANTIPORTER 1"/>
    <property type="match status" value="1"/>
</dbReference>
<sequence>MTTTDRASAAEPTTAGRRPKPPRRRLVAVYAGLVVVPVIAAVGFVQLDRDGDPGGSPGGTPIHVPSAGDGLGRLLLAVVIVVATAKLLGAAVRRLGQPPVIGEIAAGIALGPSALGAVWPAATAWLLSPSVMPQLAALGQLGVVLFVFLAGLKLNTRLLRGQHSIAITVSHVSIALPFLLGVGLAGVAYHRFAPGGLGFMPFALFLGISMSITALPVLARILMDTGLFGSWVGTLALTCAVVDDVTAWLLLALVVALVVAGSAAGVLTTVALTAAFVAVLWFGVRPLLWRIEAGRHGGPVPLGLVGLLLCALATEWIGVHAVFGAFLFGLVFPAESRWGRRLDDAVGGLTLTLLLPLFFASNGLRTELGLLGTDPAGWLWCALVLLVAVVGKFAGSAVAARVAGTSWPEALQIGALLNCRGLTELIVLNIGLDLGVLSPELFTMLVVMALASTAMAAPVVNRIAARPRPAPDRTPAP</sequence>
<feature type="transmembrane region" description="Helical" evidence="8">
    <location>
        <begin position="202"/>
        <end position="223"/>
    </location>
</feature>
<dbReference type="Proteomes" id="UP000638560">
    <property type="component" value="Unassembled WGS sequence"/>
</dbReference>
<dbReference type="EMBL" id="JADPUN010000345">
    <property type="protein sequence ID" value="MBF9134459.1"/>
    <property type="molecule type" value="Genomic_DNA"/>
</dbReference>
<evidence type="ECO:0000256" key="8">
    <source>
        <dbReference type="SAM" id="Phobius"/>
    </source>
</evidence>
<dbReference type="Pfam" id="PF00999">
    <property type="entry name" value="Na_H_Exchanger"/>
    <property type="match status" value="1"/>
</dbReference>
<feature type="transmembrane region" description="Helical" evidence="8">
    <location>
        <begin position="376"/>
        <end position="399"/>
    </location>
</feature>
<feature type="region of interest" description="Disordered" evidence="7">
    <location>
        <begin position="1"/>
        <end position="21"/>
    </location>
</feature>
<dbReference type="Gene3D" id="1.20.1530.20">
    <property type="match status" value="1"/>
</dbReference>
<evidence type="ECO:0000313" key="10">
    <source>
        <dbReference type="EMBL" id="MBF9134459.1"/>
    </source>
</evidence>
<feature type="transmembrane region" description="Helical" evidence="8">
    <location>
        <begin position="441"/>
        <end position="460"/>
    </location>
</feature>